<reference evidence="3" key="1">
    <citation type="journal article" date="2020" name="mSystems">
        <title>Genome- and Community-Level Interaction Insights into Carbon Utilization and Element Cycling Functions of Hydrothermarchaeota in Hydrothermal Sediment.</title>
        <authorList>
            <person name="Zhou Z."/>
            <person name="Liu Y."/>
            <person name="Xu W."/>
            <person name="Pan J."/>
            <person name="Luo Z.H."/>
            <person name="Li M."/>
        </authorList>
    </citation>
    <scope>NUCLEOTIDE SEQUENCE [LARGE SCALE GENOMIC DNA]</scope>
    <source>
        <strain evidence="3">SpSt-855</strain>
    </source>
</reference>
<dbReference type="Gene3D" id="3.20.20.80">
    <property type="entry name" value="Glycosidases"/>
    <property type="match status" value="1"/>
</dbReference>
<keyword evidence="1" id="KW-0732">Signal</keyword>
<feature type="chain" id="PRO_5031025114" evidence="1">
    <location>
        <begin position="32"/>
        <end position="278"/>
    </location>
</feature>
<gene>
    <name evidence="3" type="ORF">ENW50_11740</name>
</gene>
<comment type="caution">
    <text evidence="3">The sequence shown here is derived from an EMBL/GenBank/DDBJ whole genome shotgun (WGS) entry which is preliminary data.</text>
</comment>
<evidence type="ECO:0000259" key="2">
    <source>
        <dbReference type="Pfam" id="PF08924"/>
    </source>
</evidence>
<proteinExistence type="predicted"/>
<dbReference type="InterPro" id="IPR017853">
    <property type="entry name" value="GH"/>
</dbReference>
<name>A0A7V4XUH3_9BACT</name>
<feature type="signal peptide" evidence="1">
    <location>
        <begin position="1"/>
        <end position="31"/>
    </location>
</feature>
<dbReference type="InterPro" id="IPR015020">
    <property type="entry name" value="Rv2525c-like_Glyco_Hydro-like"/>
</dbReference>
<evidence type="ECO:0000313" key="3">
    <source>
        <dbReference type="EMBL" id="HGY95336.1"/>
    </source>
</evidence>
<dbReference type="Pfam" id="PF08924">
    <property type="entry name" value="Rv2525c_GlyHyd-like"/>
    <property type="match status" value="1"/>
</dbReference>
<sequence>MPRVPTRRGKAALAIALLLALFAGAPAQAHAAKSYLGFDQNLYPGDAALPTLRHEFSYTGYWLNPPPGMKSNPWTGKRSTLRQAGFGFLILFNGRLDHELRQSDAATLGAKDAAEAVHAARREGFPPHALIFLDMEEGGRMLPEQLAYIGAWLQGVRAQGLRAGIYCSGIEVPDGPGKTISTARDLAEHFPATPLWVANDACPPAPGCVARALPPSQSGFASALVWQFAQSPRRRQFTSACAQTYAHDGNCYAPQLPPSLLTAVDLNTSASPDPSGGR</sequence>
<dbReference type="EMBL" id="DTKL01000073">
    <property type="protein sequence ID" value="HGY95336.1"/>
    <property type="molecule type" value="Genomic_DNA"/>
</dbReference>
<evidence type="ECO:0000256" key="1">
    <source>
        <dbReference type="SAM" id="SignalP"/>
    </source>
</evidence>
<protein>
    <submittedName>
        <fullName evidence="3">DUF1906 domain-containing protein</fullName>
    </submittedName>
</protein>
<organism evidence="3">
    <name type="scientific">Acidobacterium capsulatum</name>
    <dbReference type="NCBI Taxonomy" id="33075"/>
    <lineage>
        <taxon>Bacteria</taxon>
        <taxon>Pseudomonadati</taxon>
        <taxon>Acidobacteriota</taxon>
        <taxon>Terriglobia</taxon>
        <taxon>Terriglobales</taxon>
        <taxon>Acidobacteriaceae</taxon>
        <taxon>Acidobacterium</taxon>
    </lineage>
</organism>
<dbReference type="SUPFAM" id="SSF51445">
    <property type="entry name" value="(Trans)glycosidases"/>
    <property type="match status" value="1"/>
</dbReference>
<feature type="domain" description="Rv2525c-like glycoside hydrolase-like" evidence="2">
    <location>
        <begin position="73"/>
        <end position="169"/>
    </location>
</feature>
<accession>A0A7V4XUH3</accession>
<dbReference type="AlphaFoldDB" id="A0A7V4XUH3"/>